<dbReference type="PANTHER" id="PTHR21445:SF0">
    <property type="entry name" value="APURINIC-APYRIMIDINIC ENDONUCLEASE"/>
    <property type="match status" value="1"/>
</dbReference>
<evidence type="ECO:0000313" key="3">
    <source>
        <dbReference type="Proteomes" id="UP000001349"/>
    </source>
</evidence>
<accession>B8I3D0</accession>
<sequence length="288" mass="32589">MIRFGPSGNSDSFYEEGFKSSVQMPAWLASKGLNAYEYSCTKGVKVGEATAREIGQQAESNNISVSIHAPYYINMSSEEEDKRENSKRYIMETLQVAKWMGAKRIVVHTGSTSKLGREKSLELAIQVLKETLQMSDAAGFGDISICPEVLGKHNQLGTLEEIMEMCKNDERLIPTIDFGHIHARGLGMLNSQEDFEKVIDYIENSIGKERAKRIHCHFSRIEFSKGGEKKHWNFADKQFGPEFEHLAPVLVNRQMEPVIICESRGMMAEDASEMKDIYYGILENQNLF</sequence>
<dbReference type="InterPro" id="IPR013022">
    <property type="entry name" value="Xyl_isomerase-like_TIM-brl"/>
</dbReference>
<dbReference type="GO" id="GO:0016853">
    <property type="term" value="F:isomerase activity"/>
    <property type="evidence" value="ECO:0007669"/>
    <property type="project" value="UniProtKB-KW"/>
</dbReference>
<dbReference type="GO" id="GO:0003906">
    <property type="term" value="F:DNA-(apurinic or apyrimidinic site) endonuclease activity"/>
    <property type="evidence" value="ECO:0007669"/>
    <property type="project" value="TreeGrafter"/>
</dbReference>
<keyword evidence="3" id="KW-1185">Reference proteome</keyword>
<dbReference type="eggNOG" id="COG0648">
    <property type="taxonomic scope" value="Bacteria"/>
</dbReference>
<proteinExistence type="predicted"/>
<dbReference type="GO" id="GO:0003677">
    <property type="term" value="F:DNA binding"/>
    <property type="evidence" value="ECO:0007669"/>
    <property type="project" value="InterPro"/>
</dbReference>
<name>B8I3D0_RUMCH</name>
<dbReference type="GO" id="GO:0006284">
    <property type="term" value="P:base-excision repair"/>
    <property type="evidence" value="ECO:0007669"/>
    <property type="project" value="TreeGrafter"/>
</dbReference>
<organism evidence="2 3">
    <name type="scientific">Ruminiclostridium cellulolyticum (strain ATCC 35319 / DSM 5812 / JCM 6584 / H10)</name>
    <name type="common">Clostridium cellulolyticum</name>
    <dbReference type="NCBI Taxonomy" id="394503"/>
    <lineage>
        <taxon>Bacteria</taxon>
        <taxon>Bacillati</taxon>
        <taxon>Bacillota</taxon>
        <taxon>Clostridia</taxon>
        <taxon>Eubacteriales</taxon>
        <taxon>Oscillospiraceae</taxon>
        <taxon>Ruminiclostridium</taxon>
    </lineage>
</organism>
<dbReference type="HOGENOM" id="CLU_068832_0_0_9"/>
<dbReference type="OrthoDB" id="9805666at2"/>
<evidence type="ECO:0000259" key="1">
    <source>
        <dbReference type="Pfam" id="PF01261"/>
    </source>
</evidence>
<dbReference type="KEGG" id="cce:Ccel_1925"/>
<dbReference type="Pfam" id="PF01261">
    <property type="entry name" value="AP_endonuc_2"/>
    <property type="match status" value="1"/>
</dbReference>
<dbReference type="GO" id="GO:0008081">
    <property type="term" value="F:phosphoric diester hydrolase activity"/>
    <property type="evidence" value="ECO:0007669"/>
    <property type="project" value="TreeGrafter"/>
</dbReference>
<dbReference type="STRING" id="394503.Ccel_1925"/>
<dbReference type="Proteomes" id="UP000001349">
    <property type="component" value="Chromosome"/>
</dbReference>
<dbReference type="InterPro" id="IPR001719">
    <property type="entry name" value="AP_endonuc_2"/>
</dbReference>
<dbReference type="AlphaFoldDB" id="B8I3D0"/>
<dbReference type="RefSeq" id="WP_015925377.1">
    <property type="nucleotide sequence ID" value="NC_011898.1"/>
</dbReference>
<dbReference type="EMBL" id="CP001348">
    <property type="protein sequence ID" value="ACL76273.1"/>
    <property type="molecule type" value="Genomic_DNA"/>
</dbReference>
<gene>
    <name evidence="2" type="ordered locus">Ccel_1925</name>
</gene>
<feature type="domain" description="Xylose isomerase-like TIM barrel" evidence="1">
    <location>
        <begin position="26"/>
        <end position="265"/>
    </location>
</feature>
<dbReference type="InterPro" id="IPR036237">
    <property type="entry name" value="Xyl_isomerase-like_sf"/>
</dbReference>
<dbReference type="PANTHER" id="PTHR21445">
    <property type="entry name" value="ENDONUCLEASE IV ENDODEOXYRIBONUCLEASE IV"/>
    <property type="match status" value="1"/>
</dbReference>
<dbReference type="Gene3D" id="3.20.20.150">
    <property type="entry name" value="Divalent-metal-dependent TIM barrel enzymes"/>
    <property type="match status" value="1"/>
</dbReference>
<protein>
    <submittedName>
        <fullName evidence="2">Xylose isomerase domain protein TIM barrel</fullName>
    </submittedName>
</protein>
<reference evidence="2 3" key="1">
    <citation type="submission" date="2009-01" db="EMBL/GenBank/DDBJ databases">
        <title>Complete sequence of Clostridium cellulolyticum H10.</title>
        <authorList>
            <consortium name="US DOE Joint Genome Institute"/>
            <person name="Lucas S."/>
            <person name="Copeland A."/>
            <person name="Lapidus A."/>
            <person name="Glavina del Rio T."/>
            <person name="Dalin E."/>
            <person name="Tice H."/>
            <person name="Bruce D."/>
            <person name="Goodwin L."/>
            <person name="Pitluck S."/>
            <person name="Chertkov O."/>
            <person name="Saunders E."/>
            <person name="Brettin T."/>
            <person name="Detter J.C."/>
            <person name="Han C."/>
            <person name="Larimer F."/>
            <person name="Land M."/>
            <person name="Hauser L."/>
            <person name="Kyrpides N."/>
            <person name="Ivanova N."/>
            <person name="Zhou J."/>
            <person name="Richardson P."/>
        </authorList>
    </citation>
    <scope>NUCLEOTIDE SEQUENCE [LARGE SCALE GENOMIC DNA]</scope>
    <source>
        <strain evidence="3">ATCC 35319 / DSM 5812 / JCM 6584 / H10</strain>
    </source>
</reference>
<evidence type="ECO:0000313" key="2">
    <source>
        <dbReference type="EMBL" id="ACL76273.1"/>
    </source>
</evidence>
<dbReference type="SMART" id="SM00518">
    <property type="entry name" value="AP2Ec"/>
    <property type="match status" value="1"/>
</dbReference>
<dbReference type="GO" id="GO:0008270">
    <property type="term" value="F:zinc ion binding"/>
    <property type="evidence" value="ECO:0007669"/>
    <property type="project" value="InterPro"/>
</dbReference>
<keyword evidence="2" id="KW-0413">Isomerase</keyword>
<dbReference type="SUPFAM" id="SSF51658">
    <property type="entry name" value="Xylose isomerase-like"/>
    <property type="match status" value="1"/>
</dbReference>